<dbReference type="PANTHER" id="PTHR47197">
    <property type="entry name" value="PROTEIN NIRF"/>
    <property type="match status" value="1"/>
</dbReference>
<feature type="compositionally biased region" description="Polar residues" evidence="1">
    <location>
        <begin position="30"/>
        <end position="43"/>
    </location>
</feature>
<dbReference type="SUPFAM" id="SSF50969">
    <property type="entry name" value="YVTN repeat-like/Quinoprotein amine dehydrogenase"/>
    <property type="match status" value="1"/>
</dbReference>
<keyword evidence="4" id="KW-1185">Reference proteome</keyword>
<dbReference type="InterPro" id="IPR017850">
    <property type="entry name" value="Alkaline_phosphatase_core_sf"/>
</dbReference>
<dbReference type="Gene3D" id="3.40.720.10">
    <property type="entry name" value="Alkaline Phosphatase, subunit A"/>
    <property type="match status" value="2"/>
</dbReference>
<feature type="chain" id="PRO_5039935171" evidence="2">
    <location>
        <begin position="23"/>
        <end position="945"/>
    </location>
</feature>
<dbReference type="RefSeq" id="WP_260792648.1">
    <property type="nucleotide sequence ID" value="NZ_CP093313.1"/>
</dbReference>
<protein>
    <submittedName>
        <fullName evidence="3">Bifunctional YncE family protein/alkaline phosphatase family protein</fullName>
    </submittedName>
</protein>
<dbReference type="Proteomes" id="UP001059380">
    <property type="component" value="Chromosome"/>
</dbReference>
<dbReference type="Pfam" id="PF10282">
    <property type="entry name" value="Lactonase"/>
    <property type="match status" value="1"/>
</dbReference>
<dbReference type="InterPro" id="IPR015943">
    <property type="entry name" value="WD40/YVTN_repeat-like_dom_sf"/>
</dbReference>
<sequence>MARILPLALVASSALLSAAVVAAQMTDLPTSKQLSPTPGNPQRLNAEPVSMTVSPDGRYVVTVNDGYGTFESNYSQSLAVFDTESGKLADFPEDRTALHGGKQTLYSGLAFSGDGKHLYASMGSLSDPNGERKGDTGNGVVVYSFANGEVMPERFIPLKLEKLAVGRTTRLIGEKDGDQAIPFPAAIAVFGAASGSGEKLLVAGNLSDDVLVVDAASGNVEKRFDLSESDAVPGTYPIALAVAPDGKRAYVALWNASEIVQLDLTKLAIQKKLTLLKPDDPVRPGSHPCAFQFSKDGKTLYVALANRDAVAALNVAGRALRLKGFFDARLPGQSYFGAEPLALALDASGRRLYVANMASDAVAVIDTAKLTAKSSKRGMAEPVGFVPTEWMPFSMAFTRGKLYVATDKGKGTTANNMPQRQTADGQGRQSPSTYIATLLYGSLAVLDPADIETNLPQYTATVLEANRMKAAEEKIAFASGKPNPIKHVIYIIKENRTYDQILGDLEQNGQRIGNGDASLTMYGTSTTPNMHRLALQFGVLDNFFDSGEVSGDGHVWSNAAIGTDYLEKTWQQAYRGSERTYDFEGAVANGYPLMQKIADVNEPASGYLWTNLAAHHKSYYHFGEYISTIFCTDAVVAHPPANPQQGPMMASQPCAKKSIAPGEAIPEEWGGGVNKWPWAIPLIASNTATKPELVGHFAKEAPDFELFVPDQIRVDIFERHLKQWIADKQQGRDTMPNFVLMRLGNDHTAGTRPGGPTPKASVADNDLAVGRAVEAISHSPFWDDTAFFILEDDAQNGADHVDAHRSIGLVVSKYAPHGTEGAAFVDSRFYSTVSMIRTMETVLGLPPMNNNDALSSMISSLFTGPGDQPAYTADTSNRDNGLIYTANKKTAPGAQDSMKMDFRHADHADTQKLNVILWRDAMGDKPVPAILKVRTKSASRTDDDD</sequence>
<dbReference type="InterPro" id="IPR011044">
    <property type="entry name" value="Quino_amine_DH_bsu"/>
</dbReference>
<feature type="signal peptide" evidence="2">
    <location>
        <begin position="1"/>
        <end position="22"/>
    </location>
</feature>
<proteinExistence type="predicted"/>
<dbReference type="InterPro" id="IPR019405">
    <property type="entry name" value="Lactonase_7-beta_prop"/>
</dbReference>
<organism evidence="3 4">
    <name type="scientific">Occallatibacter riparius</name>
    <dbReference type="NCBI Taxonomy" id="1002689"/>
    <lineage>
        <taxon>Bacteria</taxon>
        <taxon>Pseudomonadati</taxon>
        <taxon>Acidobacteriota</taxon>
        <taxon>Terriglobia</taxon>
        <taxon>Terriglobales</taxon>
        <taxon>Acidobacteriaceae</taxon>
        <taxon>Occallatibacter</taxon>
    </lineage>
</organism>
<dbReference type="EMBL" id="CP093313">
    <property type="protein sequence ID" value="UWZ83314.1"/>
    <property type="molecule type" value="Genomic_DNA"/>
</dbReference>
<feature type="region of interest" description="Disordered" evidence="1">
    <location>
        <begin position="409"/>
        <end position="429"/>
    </location>
</feature>
<evidence type="ECO:0000256" key="2">
    <source>
        <dbReference type="SAM" id="SignalP"/>
    </source>
</evidence>
<name>A0A9J7BNJ3_9BACT</name>
<feature type="region of interest" description="Disordered" evidence="1">
    <location>
        <begin position="30"/>
        <end position="49"/>
    </location>
</feature>
<gene>
    <name evidence="3" type="ORF">MOP44_22435</name>
</gene>
<reference evidence="3" key="1">
    <citation type="submission" date="2021-04" db="EMBL/GenBank/DDBJ databases">
        <title>Phylogenetic analysis of Acidobacteriaceae.</title>
        <authorList>
            <person name="Qiu L."/>
            <person name="Zhang Q."/>
        </authorList>
    </citation>
    <scope>NUCLEOTIDE SEQUENCE</scope>
    <source>
        <strain evidence="3">DSM 25168</strain>
    </source>
</reference>
<feature type="compositionally biased region" description="Polar residues" evidence="1">
    <location>
        <begin position="412"/>
        <end position="429"/>
    </location>
</feature>
<dbReference type="InterPro" id="IPR051200">
    <property type="entry name" value="Host-pathogen_enzymatic-act"/>
</dbReference>
<dbReference type="Gene3D" id="2.130.10.10">
    <property type="entry name" value="YVTN repeat-like/Quinoprotein amine dehydrogenase"/>
    <property type="match status" value="2"/>
</dbReference>
<keyword evidence="2" id="KW-0732">Signal</keyword>
<evidence type="ECO:0000256" key="1">
    <source>
        <dbReference type="SAM" id="MobiDB-lite"/>
    </source>
</evidence>
<dbReference type="PANTHER" id="PTHR47197:SF3">
    <property type="entry name" value="DIHYDRO-HEME D1 DEHYDROGENASE"/>
    <property type="match status" value="1"/>
</dbReference>
<dbReference type="AlphaFoldDB" id="A0A9J7BNJ3"/>
<evidence type="ECO:0000313" key="3">
    <source>
        <dbReference type="EMBL" id="UWZ83314.1"/>
    </source>
</evidence>
<dbReference type="KEGG" id="orp:MOP44_22435"/>
<evidence type="ECO:0000313" key="4">
    <source>
        <dbReference type="Proteomes" id="UP001059380"/>
    </source>
</evidence>
<accession>A0A9J7BNJ3</accession>